<dbReference type="STRING" id="407022.SAMN05661044_03145"/>
<feature type="transmembrane region" description="Helical" evidence="1">
    <location>
        <begin position="12"/>
        <end position="34"/>
    </location>
</feature>
<evidence type="ECO:0000313" key="2">
    <source>
        <dbReference type="EMBL" id="SEL69531.1"/>
    </source>
</evidence>
<sequence length="135" mass="15111">MKQQEFTWGPRSLSFWLAALISVGIIFIGVRYSLSPIDASKDFGLSLPNDKTALYGSIKGIRDIFSGLALAYLLYTRNVRATAFIFMFATLIPIMDAYVVYQANGLSNMPAFLIHACTAFYGIMNVFLLFRDSKK</sequence>
<keyword evidence="1" id="KW-0472">Membrane</keyword>
<keyword evidence="3" id="KW-1185">Reference proteome</keyword>
<dbReference type="InterPro" id="IPR025363">
    <property type="entry name" value="DUF4267"/>
</dbReference>
<dbReference type="EMBL" id="FOAF01000003">
    <property type="protein sequence ID" value="SEL69531.1"/>
    <property type="molecule type" value="Genomic_DNA"/>
</dbReference>
<dbReference type="Pfam" id="PF14087">
    <property type="entry name" value="DUF4267"/>
    <property type="match status" value="1"/>
</dbReference>
<keyword evidence="1" id="KW-1133">Transmembrane helix</keyword>
<feature type="transmembrane region" description="Helical" evidence="1">
    <location>
        <begin position="82"/>
        <end position="100"/>
    </location>
</feature>
<feature type="transmembrane region" description="Helical" evidence="1">
    <location>
        <begin position="112"/>
        <end position="130"/>
    </location>
</feature>
<proteinExistence type="predicted"/>
<organism evidence="2 3">
    <name type="scientific">Olivibacter domesticus</name>
    <name type="common">Pseudosphingobacterium domesticum</name>
    <dbReference type="NCBI Taxonomy" id="407022"/>
    <lineage>
        <taxon>Bacteria</taxon>
        <taxon>Pseudomonadati</taxon>
        <taxon>Bacteroidota</taxon>
        <taxon>Sphingobacteriia</taxon>
        <taxon>Sphingobacteriales</taxon>
        <taxon>Sphingobacteriaceae</taxon>
        <taxon>Olivibacter</taxon>
    </lineage>
</organism>
<dbReference type="RefSeq" id="WP_093326293.1">
    <property type="nucleotide sequence ID" value="NZ_FOAF01000003.1"/>
</dbReference>
<feature type="transmembrane region" description="Helical" evidence="1">
    <location>
        <begin position="54"/>
        <end position="75"/>
    </location>
</feature>
<dbReference type="Proteomes" id="UP000199421">
    <property type="component" value="Unassembled WGS sequence"/>
</dbReference>
<dbReference type="OrthoDB" id="2968810at2"/>
<gene>
    <name evidence="2" type="ORF">SAMN05661044_03145</name>
</gene>
<reference evidence="3" key="1">
    <citation type="submission" date="2016-10" db="EMBL/GenBank/DDBJ databases">
        <authorList>
            <person name="Varghese N."/>
            <person name="Submissions S."/>
        </authorList>
    </citation>
    <scope>NUCLEOTIDE SEQUENCE [LARGE SCALE GENOMIC DNA]</scope>
    <source>
        <strain evidence="3">DSM 18733</strain>
    </source>
</reference>
<accession>A0A1H7SA84</accession>
<dbReference type="AlphaFoldDB" id="A0A1H7SA84"/>
<evidence type="ECO:0000313" key="3">
    <source>
        <dbReference type="Proteomes" id="UP000199421"/>
    </source>
</evidence>
<keyword evidence="1" id="KW-0812">Transmembrane</keyword>
<evidence type="ECO:0000256" key="1">
    <source>
        <dbReference type="SAM" id="Phobius"/>
    </source>
</evidence>
<evidence type="ECO:0008006" key="4">
    <source>
        <dbReference type="Google" id="ProtNLM"/>
    </source>
</evidence>
<name>A0A1H7SA84_OLID1</name>
<protein>
    <recommendedName>
        <fullName evidence="4">DUF4267 domain-containing protein</fullName>
    </recommendedName>
</protein>